<dbReference type="AlphaFoldDB" id="A0A3N0GW49"/>
<dbReference type="EMBL" id="RJSF01000007">
    <property type="protein sequence ID" value="RNM16675.1"/>
    <property type="molecule type" value="Genomic_DNA"/>
</dbReference>
<dbReference type="PANTHER" id="PTHR33609">
    <property type="entry name" value="LOW CALCIUM RESPONSE LOCUS PROTEIN S"/>
    <property type="match status" value="1"/>
</dbReference>
<evidence type="ECO:0000256" key="1">
    <source>
        <dbReference type="SAM" id="Coils"/>
    </source>
</evidence>
<dbReference type="InterPro" id="IPR002514">
    <property type="entry name" value="Transposase_8"/>
</dbReference>
<dbReference type="SUPFAM" id="SSF46689">
    <property type="entry name" value="Homeodomain-like"/>
    <property type="match status" value="1"/>
</dbReference>
<dbReference type="OrthoDB" id="4426778at2"/>
<dbReference type="GO" id="GO:0006313">
    <property type="term" value="P:DNA transposition"/>
    <property type="evidence" value="ECO:0007669"/>
    <property type="project" value="InterPro"/>
</dbReference>
<dbReference type="Gene3D" id="1.10.10.60">
    <property type="entry name" value="Homeodomain-like"/>
    <property type="match status" value="1"/>
</dbReference>
<name>A0A3N0GW49_9ACTN</name>
<dbReference type="RefSeq" id="WP_123221566.1">
    <property type="nucleotide sequence ID" value="NZ_RJSF01000007.1"/>
</dbReference>
<feature type="coiled-coil region" evidence="1">
    <location>
        <begin position="58"/>
        <end position="85"/>
    </location>
</feature>
<evidence type="ECO:0000313" key="2">
    <source>
        <dbReference type="EMBL" id="RNM16675.1"/>
    </source>
</evidence>
<comment type="caution">
    <text evidence="2">The sequence shown here is derived from an EMBL/GenBank/DDBJ whole genome shotgun (WGS) entry which is preliminary data.</text>
</comment>
<dbReference type="Pfam" id="PF01527">
    <property type="entry name" value="HTH_Tnp_1"/>
    <property type="match status" value="1"/>
</dbReference>
<dbReference type="PANTHER" id="PTHR33609:SF1">
    <property type="entry name" value="TRANSPOSASE"/>
    <property type="match status" value="1"/>
</dbReference>
<proteinExistence type="predicted"/>
<reference evidence="2 3" key="1">
    <citation type="submission" date="2018-11" db="EMBL/GenBank/DDBJ databases">
        <authorList>
            <person name="Li F."/>
        </authorList>
    </citation>
    <scope>NUCLEOTIDE SEQUENCE [LARGE SCALE GENOMIC DNA]</scope>
    <source>
        <strain evidence="2 3">Gsoil 818</strain>
    </source>
</reference>
<sequence length="90" mass="10275">MQRHSADAIAAALRDGERLEREGRTVAQVAAELGISPSTYRSWRRRYGQGNDGDVARIKSLERENAALRRILVDKELENEALRELSRGRW</sequence>
<evidence type="ECO:0008006" key="4">
    <source>
        <dbReference type="Google" id="ProtNLM"/>
    </source>
</evidence>
<organism evidence="2 3">
    <name type="scientific">Nocardioides pocheonensis</name>
    <dbReference type="NCBI Taxonomy" id="661485"/>
    <lineage>
        <taxon>Bacteria</taxon>
        <taxon>Bacillati</taxon>
        <taxon>Actinomycetota</taxon>
        <taxon>Actinomycetes</taxon>
        <taxon>Propionibacteriales</taxon>
        <taxon>Nocardioidaceae</taxon>
        <taxon>Nocardioides</taxon>
    </lineage>
</organism>
<protein>
    <recommendedName>
        <fullName evidence="4">Transposase</fullName>
    </recommendedName>
</protein>
<keyword evidence="3" id="KW-1185">Reference proteome</keyword>
<dbReference type="GO" id="GO:0004803">
    <property type="term" value="F:transposase activity"/>
    <property type="evidence" value="ECO:0007669"/>
    <property type="project" value="InterPro"/>
</dbReference>
<keyword evidence="1" id="KW-0175">Coiled coil</keyword>
<accession>A0A3N0GW49</accession>
<dbReference type="GO" id="GO:0003677">
    <property type="term" value="F:DNA binding"/>
    <property type="evidence" value="ECO:0007669"/>
    <property type="project" value="InterPro"/>
</dbReference>
<gene>
    <name evidence="2" type="ORF">EFL26_03885</name>
</gene>
<dbReference type="InterPro" id="IPR009057">
    <property type="entry name" value="Homeodomain-like_sf"/>
</dbReference>
<evidence type="ECO:0000313" key="3">
    <source>
        <dbReference type="Proteomes" id="UP000279994"/>
    </source>
</evidence>
<dbReference type="InterPro" id="IPR052546">
    <property type="entry name" value="Transposase_8_domain"/>
</dbReference>
<dbReference type="Proteomes" id="UP000279994">
    <property type="component" value="Unassembled WGS sequence"/>
</dbReference>